<dbReference type="GO" id="GO:0043565">
    <property type="term" value="F:sequence-specific DNA binding"/>
    <property type="evidence" value="ECO:0007669"/>
    <property type="project" value="TreeGrafter"/>
</dbReference>
<dbReference type="PIRSF" id="PIRSF000398">
    <property type="entry name" value="M_m6A_EcoRV"/>
    <property type="match status" value="1"/>
</dbReference>
<dbReference type="Proteomes" id="UP000001916">
    <property type="component" value="Plasmid pMESIL02"/>
</dbReference>
<dbReference type="InterPro" id="IPR023095">
    <property type="entry name" value="Ade_MeTrfase_dom_2"/>
</dbReference>
<dbReference type="AlphaFoldDB" id="D7BJT0"/>
<evidence type="ECO:0000313" key="8">
    <source>
        <dbReference type="EMBL" id="ADH65436.1"/>
    </source>
</evidence>
<dbReference type="Pfam" id="PF02086">
    <property type="entry name" value="MethyltransfD12"/>
    <property type="match status" value="1"/>
</dbReference>
<dbReference type="REBASE" id="26278">
    <property type="entry name" value="M.Msi9946ORF3649P"/>
</dbReference>
<dbReference type="InterPro" id="IPR029063">
    <property type="entry name" value="SAM-dependent_MTases_sf"/>
</dbReference>
<keyword evidence="9" id="KW-1185">Reference proteome</keyword>
<evidence type="ECO:0000256" key="6">
    <source>
        <dbReference type="ARBA" id="ARBA00047942"/>
    </source>
</evidence>
<keyword evidence="3 8" id="KW-0489">Methyltransferase</keyword>
<dbReference type="InterPro" id="IPR012327">
    <property type="entry name" value="MeTrfase_D12"/>
</dbReference>
<dbReference type="GO" id="GO:1904047">
    <property type="term" value="F:S-adenosyl-L-methionine binding"/>
    <property type="evidence" value="ECO:0007669"/>
    <property type="project" value="TreeGrafter"/>
</dbReference>
<dbReference type="Gene3D" id="3.40.50.150">
    <property type="entry name" value="Vaccinia Virus protein VP39"/>
    <property type="match status" value="1"/>
</dbReference>
<dbReference type="SUPFAM" id="SSF53335">
    <property type="entry name" value="S-adenosyl-L-methionine-dependent methyltransferases"/>
    <property type="match status" value="1"/>
</dbReference>
<organism evidence="8 9">
    <name type="scientific">Allomeiothermus silvanus (strain ATCC 700542 / DSM 9946 / NBRC 106475 / NCIMB 13440 / VI-R2)</name>
    <name type="common">Thermus silvanus</name>
    <dbReference type="NCBI Taxonomy" id="526227"/>
    <lineage>
        <taxon>Bacteria</taxon>
        <taxon>Thermotogati</taxon>
        <taxon>Deinococcota</taxon>
        <taxon>Deinococci</taxon>
        <taxon>Thermales</taxon>
        <taxon>Thermaceae</taxon>
        <taxon>Allomeiothermus</taxon>
    </lineage>
</organism>
<dbReference type="PRINTS" id="PR00505">
    <property type="entry name" value="D12N6MTFRASE"/>
</dbReference>
<dbReference type="InterPro" id="IPR012263">
    <property type="entry name" value="M_m6A_EcoRV"/>
</dbReference>
<dbReference type="HOGENOM" id="CLU_063430_1_0_0"/>
<dbReference type="GO" id="GO:0009007">
    <property type="term" value="F:site-specific DNA-methyltransferase (adenine-specific) activity"/>
    <property type="evidence" value="ECO:0007669"/>
    <property type="project" value="UniProtKB-EC"/>
</dbReference>
<comment type="catalytic activity">
    <reaction evidence="6">
        <text>a 2'-deoxyadenosine in DNA + S-adenosyl-L-methionine = an N(6)-methyl-2'-deoxyadenosine in DNA + S-adenosyl-L-homocysteine + H(+)</text>
        <dbReference type="Rhea" id="RHEA:15197"/>
        <dbReference type="Rhea" id="RHEA-COMP:12418"/>
        <dbReference type="Rhea" id="RHEA-COMP:12419"/>
        <dbReference type="ChEBI" id="CHEBI:15378"/>
        <dbReference type="ChEBI" id="CHEBI:57856"/>
        <dbReference type="ChEBI" id="CHEBI:59789"/>
        <dbReference type="ChEBI" id="CHEBI:90615"/>
        <dbReference type="ChEBI" id="CHEBI:90616"/>
        <dbReference type="EC" id="2.1.1.72"/>
    </reaction>
</comment>
<dbReference type="EC" id="2.1.1.72" evidence="2"/>
<reference evidence="8 9" key="1">
    <citation type="journal article" date="2010" name="Stand. Genomic Sci.">
        <title>Complete genome sequence of Meiothermus silvanus type strain (VI-R2).</title>
        <authorList>
            <person name="Sikorski J."/>
            <person name="Tindall B.J."/>
            <person name="Lowry S."/>
            <person name="Lucas S."/>
            <person name="Nolan M."/>
            <person name="Copeland A."/>
            <person name="Glavina Del Rio T."/>
            <person name="Tice H."/>
            <person name="Cheng J.F."/>
            <person name="Han C."/>
            <person name="Pitluck S."/>
            <person name="Liolios K."/>
            <person name="Ivanova N."/>
            <person name="Mavromatis K."/>
            <person name="Mikhailova N."/>
            <person name="Pati A."/>
            <person name="Goodwin L."/>
            <person name="Chen A."/>
            <person name="Palaniappan K."/>
            <person name="Land M."/>
            <person name="Hauser L."/>
            <person name="Chang Y.J."/>
            <person name="Jeffries C.D."/>
            <person name="Rohde M."/>
            <person name="Goker M."/>
            <person name="Woyke T."/>
            <person name="Bristow J."/>
            <person name="Eisen J.A."/>
            <person name="Markowitz V."/>
            <person name="Hugenholtz P."/>
            <person name="Kyrpides N.C."/>
            <person name="Klenk H.P."/>
            <person name="Lapidus A."/>
        </authorList>
    </citation>
    <scope>NUCLEOTIDE SEQUENCE [LARGE SCALE GENOMIC DNA]</scope>
    <source>
        <strain evidence="9">ATCC 700542 / DSM 9946 / VI-R2</strain>
        <plasmid evidence="9">Plasmid pMESIL02</plasmid>
    </source>
</reference>
<dbReference type="PANTHER" id="PTHR30481:SF4">
    <property type="entry name" value="SITE-SPECIFIC DNA-METHYLTRANSFERASE (ADENINE-SPECIFIC)"/>
    <property type="match status" value="1"/>
</dbReference>
<proteinExistence type="inferred from homology"/>
<dbReference type="Gene3D" id="1.10.1020.10">
    <property type="entry name" value="Adenine-specific Methyltransferase, Domain 2"/>
    <property type="match status" value="1"/>
</dbReference>
<keyword evidence="8" id="KW-0614">Plasmid</keyword>
<keyword evidence="4" id="KW-0808">Transferase</keyword>
<dbReference type="OrthoDB" id="9805629at2"/>
<dbReference type="EMBL" id="CP002044">
    <property type="protein sequence ID" value="ADH65436.1"/>
    <property type="molecule type" value="Genomic_DNA"/>
</dbReference>
<geneLocation type="plasmid" evidence="8 9">
    <name>pMESIL02</name>
</geneLocation>
<evidence type="ECO:0000256" key="5">
    <source>
        <dbReference type="ARBA" id="ARBA00022691"/>
    </source>
</evidence>
<evidence type="ECO:0000256" key="7">
    <source>
        <dbReference type="PIRSR" id="PIRSR000398-1"/>
    </source>
</evidence>
<evidence type="ECO:0000256" key="2">
    <source>
        <dbReference type="ARBA" id="ARBA00011900"/>
    </source>
</evidence>
<dbReference type="GO" id="GO:0006298">
    <property type="term" value="P:mismatch repair"/>
    <property type="evidence" value="ECO:0007669"/>
    <property type="project" value="TreeGrafter"/>
</dbReference>
<dbReference type="GO" id="GO:0009307">
    <property type="term" value="P:DNA restriction-modification system"/>
    <property type="evidence" value="ECO:0007669"/>
    <property type="project" value="InterPro"/>
</dbReference>
<gene>
    <name evidence="8" type="ORF">Mesil_3649</name>
</gene>
<feature type="binding site" evidence="7">
    <location>
        <position position="61"/>
    </location>
    <ligand>
        <name>S-adenosyl-L-methionine</name>
        <dbReference type="ChEBI" id="CHEBI:59789"/>
    </ligand>
</feature>
<dbReference type="KEGG" id="msv:Mesil_3649"/>
<protein>
    <recommendedName>
        <fullName evidence="2">site-specific DNA-methyltransferase (adenine-specific)</fullName>
        <ecNumber evidence="2">2.1.1.72</ecNumber>
    </recommendedName>
</protein>
<keyword evidence="5" id="KW-0949">S-adenosyl-L-methionine</keyword>
<comment type="similarity">
    <text evidence="1">Belongs to the N(4)/N(6)-methyltransferase family.</text>
</comment>
<evidence type="ECO:0000256" key="1">
    <source>
        <dbReference type="ARBA" id="ARBA00006594"/>
    </source>
</evidence>
<dbReference type="RefSeq" id="WP_013159910.1">
    <property type="nucleotide sequence ID" value="NC_014214.1"/>
</dbReference>
<accession>D7BJT0</accession>
<sequence length="291" mass="33778">MGNAPEYKPINSPIKWVGGKSRLRKKIISLLPSHTCYVEVFGGAAWVLFGKPPSDVEVLNDIDGELINFFRVLRTRPEEFLASFEFELVSREEFQRLANLNPKQLSEIERAHRFYYLIMAGWGGELNYPRFQTSITDGGHGNRLIGALKYLKGRIRPVHERLKTVIIENLDWKECIERYDRPETVFYVDPPYPGNGVNYFHNMWGWEDHQELADRLIKAQGKWVLSSYDDPWVREMYKGFHVLSVQAYSGMRTKKDANSRVLNEEVLVMNFHLPAEALEKYGMAELFSEAP</sequence>
<evidence type="ECO:0000256" key="3">
    <source>
        <dbReference type="ARBA" id="ARBA00022603"/>
    </source>
</evidence>
<dbReference type="PANTHER" id="PTHR30481">
    <property type="entry name" value="DNA ADENINE METHYLASE"/>
    <property type="match status" value="1"/>
</dbReference>
<dbReference type="GO" id="GO:0032259">
    <property type="term" value="P:methylation"/>
    <property type="evidence" value="ECO:0007669"/>
    <property type="project" value="UniProtKB-KW"/>
</dbReference>
<feature type="binding site" evidence="7">
    <location>
        <position position="20"/>
    </location>
    <ligand>
        <name>S-adenosyl-L-methionine</name>
        <dbReference type="ChEBI" id="CHEBI:59789"/>
    </ligand>
</feature>
<feature type="binding site" evidence="7">
    <location>
        <position position="16"/>
    </location>
    <ligand>
        <name>S-adenosyl-L-methionine</name>
        <dbReference type="ChEBI" id="CHEBI:59789"/>
    </ligand>
</feature>
<evidence type="ECO:0000313" key="9">
    <source>
        <dbReference type="Proteomes" id="UP000001916"/>
    </source>
</evidence>
<name>D7BJT0_ALLS1</name>
<feature type="binding site" evidence="7">
    <location>
        <position position="189"/>
    </location>
    <ligand>
        <name>S-adenosyl-L-methionine</name>
        <dbReference type="ChEBI" id="CHEBI:59789"/>
    </ligand>
</feature>
<evidence type="ECO:0000256" key="4">
    <source>
        <dbReference type="ARBA" id="ARBA00022679"/>
    </source>
</evidence>